<reference evidence="2 3" key="1">
    <citation type="submission" date="2023-05" db="EMBL/GenBank/DDBJ databases">
        <authorList>
            <person name="Gao F."/>
        </authorList>
    </citation>
    <scope>NUCLEOTIDE SEQUENCE [LARGE SCALE GENOMIC DNA]</scope>
    <source>
        <strain evidence="2 3">MIMF12</strain>
    </source>
</reference>
<proteinExistence type="predicted"/>
<feature type="compositionally biased region" description="Gly residues" evidence="1">
    <location>
        <begin position="280"/>
        <end position="290"/>
    </location>
</feature>
<feature type="compositionally biased region" description="Pro residues" evidence="1">
    <location>
        <begin position="264"/>
        <end position="278"/>
    </location>
</feature>
<evidence type="ECO:0000256" key="1">
    <source>
        <dbReference type="SAM" id="MobiDB-lite"/>
    </source>
</evidence>
<protein>
    <recommendedName>
        <fullName evidence="4">Molecular chaperone</fullName>
    </recommendedName>
</protein>
<comment type="caution">
    <text evidence="2">The sequence shown here is derived from an EMBL/GenBank/DDBJ whole genome shotgun (WGS) entry which is preliminary data.</text>
</comment>
<name>A0ABT7JJ36_9DEIO</name>
<evidence type="ECO:0000313" key="2">
    <source>
        <dbReference type="EMBL" id="MDL2345074.1"/>
    </source>
</evidence>
<feature type="region of interest" description="Disordered" evidence="1">
    <location>
        <begin position="262"/>
        <end position="290"/>
    </location>
</feature>
<dbReference type="Proteomes" id="UP001302059">
    <property type="component" value="Unassembled WGS sequence"/>
</dbReference>
<evidence type="ECO:0000313" key="3">
    <source>
        <dbReference type="Proteomes" id="UP001302059"/>
    </source>
</evidence>
<organism evidence="2 3">
    <name type="scientific">Deinococcus rhizophilus</name>
    <dbReference type="NCBI Taxonomy" id="3049544"/>
    <lineage>
        <taxon>Bacteria</taxon>
        <taxon>Thermotogati</taxon>
        <taxon>Deinococcota</taxon>
        <taxon>Deinococci</taxon>
        <taxon>Deinococcales</taxon>
        <taxon>Deinococcaceae</taxon>
        <taxon>Deinococcus</taxon>
    </lineage>
</organism>
<sequence>MLALTALASAQGTIGVDPITRHYTVTPGQTVTQVLNIYNPNQTAVRLKVAAYLMDMNISEVGESQFLPVGSVKESSAPWTSVSPGELDLGGRETKQVRYTIQVPAGAAPGTHWAVLMFEGQEPAAVPGKTLASFRLRVGHTMYVHVQPMTTAGSITGIFENVPRTDTGAYELAVQYTNSGTSAVAVQGRVELRDAAGTLVATLPLDIAVALPGRSLLLRSAWAGPVPRGQYTALVILNNGQKNKDILAEHVVSLPFDLKAAAPAPAPAPPTSPPPPPGAGSAGGAGGGRP</sequence>
<accession>A0ABT7JJ36</accession>
<gene>
    <name evidence="2" type="ORF">QOL99_13055</name>
</gene>
<dbReference type="EMBL" id="JASNGB010000145">
    <property type="protein sequence ID" value="MDL2345074.1"/>
    <property type="molecule type" value="Genomic_DNA"/>
</dbReference>
<evidence type="ECO:0008006" key="4">
    <source>
        <dbReference type="Google" id="ProtNLM"/>
    </source>
</evidence>
<keyword evidence="3" id="KW-1185">Reference proteome</keyword>
<dbReference type="RefSeq" id="WP_285524438.1">
    <property type="nucleotide sequence ID" value="NZ_JASNGB010000145.1"/>
</dbReference>